<sequence length="194" mass="21128">MKRFFIIATAAAACMCMTGCNNNGEKNTTSQTVAETTPSIMEVDGLLAEADSLAGTEVTFQGVCTHTCKHGARKIFVMGSDDTQVIRVEAGKLGAFSQDCVNNIVTITGILKEQRVDEAYLQNWEAQAKAQTAEQHGDSEAGCDTEKSARGETGNSVAERIADFRRRIAEENAKSGKNYLSFYYVEAVSYEIER</sequence>
<reference evidence="3" key="1">
    <citation type="journal article" date="2021" name="PeerJ">
        <title>Extensive microbial diversity within the chicken gut microbiome revealed by metagenomics and culture.</title>
        <authorList>
            <person name="Gilroy R."/>
            <person name="Ravi A."/>
            <person name="Getino M."/>
            <person name="Pursley I."/>
            <person name="Horton D.L."/>
            <person name="Alikhan N.F."/>
            <person name="Baker D."/>
            <person name="Gharbi K."/>
            <person name="Hall N."/>
            <person name="Watson M."/>
            <person name="Adriaenssens E.M."/>
            <person name="Foster-Nyarko E."/>
            <person name="Jarju S."/>
            <person name="Secka A."/>
            <person name="Antonio M."/>
            <person name="Oren A."/>
            <person name="Chaudhuri R.R."/>
            <person name="La Ragione R."/>
            <person name="Hildebrand F."/>
            <person name="Pallen M.J."/>
        </authorList>
    </citation>
    <scope>NUCLEOTIDE SEQUENCE</scope>
    <source>
        <strain evidence="3">ChiHjej12B11-16260</strain>
    </source>
</reference>
<feature type="region of interest" description="Disordered" evidence="1">
    <location>
        <begin position="132"/>
        <end position="155"/>
    </location>
</feature>
<evidence type="ECO:0000256" key="2">
    <source>
        <dbReference type="SAM" id="SignalP"/>
    </source>
</evidence>
<name>A0A9D1VPK5_9BACT</name>
<dbReference type="Proteomes" id="UP000824246">
    <property type="component" value="Unassembled WGS sequence"/>
</dbReference>
<dbReference type="AlphaFoldDB" id="A0A9D1VPK5"/>
<dbReference type="EMBL" id="DXFB01000010">
    <property type="protein sequence ID" value="HIX44669.1"/>
    <property type="molecule type" value="Genomic_DNA"/>
</dbReference>
<comment type="caution">
    <text evidence="3">The sequence shown here is derived from an EMBL/GenBank/DDBJ whole genome shotgun (WGS) entry which is preliminary data.</text>
</comment>
<feature type="signal peptide" evidence="2">
    <location>
        <begin position="1"/>
        <end position="23"/>
    </location>
</feature>
<evidence type="ECO:0000313" key="3">
    <source>
        <dbReference type="EMBL" id="HIX44669.1"/>
    </source>
</evidence>
<feature type="compositionally biased region" description="Basic and acidic residues" evidence="1">
    <location>
        <begin position="135"/>
        <end position="150"/>
    </location>
</feature>
<evidence type="ECO:0008006" key="5">
    <source>
        <dbReference type="Google" id="ProtNLM"/>
    </source>
</evidence>
<reference evidence="3" key="2">
    <citation type="submission" date="2021-04" db="EMBL/GenBank/DDBJ databases">
        <authorList>
            <person name="Gilroy R."/>
        </authorList>
    </citation>
    <scope>NUCLEOTIDE SEQUENCE</scope>
    <source>
        <strain evidence="3">ChiHjej12B11-16260</strain>
    </source>
</reference>
<evidence type="ECO:0000256" key="1">
    <source>
        <dbReference type="SAM" id="MobiDB-lite"/>
    </source>
</evidence>
<accession>A0A9D1VPK5</accession>
<evidence type="ECO:0000313" key="4">
    <source>
        <dbReference type="Proteomes" id="UP000824246"/>
    </source>
</evidence>
<feature type="chain" id="PRO_5039416890" description="Lipoprotein" evidence="2">
    <location>
        <begin position="24"/>
        <end position="194"/>
    </location>
</feature>
<proteinExistence type="predicted"/>
<protein>
    <recommendedName>
        <fullName evidence="5">Lipoprotein</fullName>
    </recommendedName>
</protein>
<keyword evidence="2" id="KW-0732">Signal</keyword>
<gene>
    <name evidence="3" type="ORF">H9982_00440</name>
</gene>
<organism evidence="3 4">
    <name type="scientific">Candidatus Barnesiella excrementipullorum</name>
    <dbReference type="NCBI Taxonomy" id="2838479"/>
    <lineage>
        <taxon>Bacteria</taxon>
        <taxon>Pseudomonadati</taxon>
        <taxon>Bacteroidota</taxon>
        <taxon>Bacteroidia</taxon>
        <taxon>Bacteroidales</taxon>
        <taxon>Barnesiellaceae</taxon>
        <taxon>Barnesiella</taxon>
    </lineage>
</organism>